<keyword evidence="2" id="KW-1185">Reference proteome</keyword>
<dbReference type="AlphaFoldDB" id="A0A6A5KKG2"/>
<proteinExistence type="predicted"/>
<evidence type="ECO:0000313" key="2">
    <source>
        <dbReference type="Proteomes" id="UP000800040"/>
    </source>
</evidence>
<feature type="non-terminal residue" evidence="1">
    <location>
        <position position="85"/>
    </location>
</feature>
<accession>A0A6A5KKG2</accession>
<reference evidence="1" key="1">
    <citation type="submission" date="2020-01" db="EMBL/GenBank/DDBJ databases">
        <authorList>
            <consortium name="DOE Joint Genome Institute"/>
            <person name="Haridas S."/>
            <person name="Albert R."/>
            <person name="Binder M."/>
            <person name="Bloem J."/>
            <person name="Labutti K."/>
            <person name="Salamov A."/>
            <person name="Andreopoulos B."/>
            <person name="Baker S.E."/>
            <person name="Barry K."/>
            <person name="Bills G."/>
            <person name="Bluhm B.H."/>
            <person name="Cannon C."/>
            <person name="Castanera R."/>
            <person name="Culley D.E."/>
            <person name="Daum C."/>
            <person name="Ezra D."/>
            <person name="Gonzalez J.B."/>
            <person name="Henrissat B."/>
            <person name="Kuo A."/>
            <person name="Liang C."/>
            <person name="Lipzen A."/>
            <person name="Lutzoni F."/>
            <person name="Magnuson J."/>
            <person name="Mondo S."/>
            <person name="Nolan M."/>
            <person name="Ohm R."/>
            <person name="Pangilinan J."/>
            <person name="Park H.-J."/>
            <person name="Ramirez L."/>
            <person name="Alfaro M."/>
            <person name="Sun H."/>
            <person name="Tritt A."/>
            <person name="Yoshinaga Y."/>
            <person name="Zwiers L.-H."/>
            <person name="Turgeon B.G."/>
            <person name="Goodwin S.B."/>
            <person name="Spatafora J.W."/>
            <person name="Crous P.W."/>
            <person name="Grigoriev I.V."/>
        </authorList>
    </citation>
    <scope>NUCLEOTIDE SEQUENCE</scope>
    <source>
        <strain evidence="1">P77</strain>
    </source>
</reference>
<gene>
    <name evidence="1" type="ORF">BDW02DRAFT_463223</name>
</gene>
<dbReference type="OrthoDB" id="10445920at2759"/>
<dbReference type="EMBL" id="ML975248">
    <property type="protein sequence ID" value="KAF1838915.1"/>
    <property type="molecule type" value="Genomic_DNA"/>
</dbReference>
<evidence type="ECO:0000313" key="1">
    <source>
        <dbReference type="EMBL" id="KAF1838915.1"/>
    </source>
</evidence>
<protein>
    <submittedName>
        <fullName evidence="1">Uncharacterized protein</fullName>
    </submittedName>
</protein>
<sequence>KLSRACNGSRDACLRTCDLARVRSKCGKTCERKFRKSGAKRRLCKEECEQRSCYDECRDGTCCVGPEQCRAGEKAYRCAKVKLDC</sequence>
<dbReference type="Proteomes" id="UP000800040">
    <property type="component" value="Unassembled WGS sequence"/>
</dbReference>
<organism evidence="1 2">
    <name type="scientific">Decorospora gaudefroyi</name>
    <dbReference type="NCBI Taxonomy" id="184978"/>
    <lineage>
        <taxon>Eukaryota</taxon>
        <taxon>Fungi</taxon>
        <taxon>Dikarya</taxon>
        <taxon>Ascomycota</taxon>
        <taxon>Pezizomycotina</taxon>
        <taxon>Dothideomycetes</taxon>
        <taxon>Pleosporomycetidae</taxon>
        <taxon>Pleosporales</taxon>
        <taxon>Pleosporineae</taxon>
        <taxon>Pleosporaceae</taxon>
        <taxon>Decorospora</taxon>
    </lineage>
</organism>
<name>A0A6A5KKG2_9PLEO</name>
<feature type="non-terminal residue" evidence="1">
    <location>
        <position position="1"/>
    </location>
</feature>